<feature type="compositionally biased region" description="Low complexity" evidence="8">
    <location>
        <begin position="149"/>
        <end position="163"/>
    </location>
</feature>
<organism evidence="10 11">
    <name type="scientific">Syncephalastrum racemosum</name>
    <name type="common">Filamentous fungus</name>
    <dbReference type="NCBI Taxonomy" id="13706"/>
    <lineage>
        <taxon>Eukaryota</taxon>
        <taxon>Fungi</taxon>
        <taxon>Fungi incertae sedis</taxon>
        <taxon>Mucoromycota</taxon>
        <taxon>Mucoromycotina</taxon>
        <taxon>Mucoromycetes</taxon>
        <taxon>Mucorales</taxon>
        <taxon>Syncephalastraceae</taxon>
        <taxon>Syncephalastrum</taxon>
    </lineage>
</organism>
<dbReference type="GO" id="GO:0000981">
    <property type="term" value="F:DNA-binding transcription factor activity, RNA polymerase II-specific"/>
    <property type="evidence" value="ECO:0007669"/>
    <property type="project" value="TreeGrafter"/>
</dbReference>
<feature type="region of interest" description="Disordered" evidence="8">
    <location>
        <begin position="58"/>
        <end position="93"/>
    </location>
</feature>
<dbReference type="InterPro" id="IPR036236">
    <property type="entry name" value="Znf_C2H2_sf"/>
</dbReference>
<feature type="non-terminal residue" evidence="10">
    <location>
        <position position="1"/>
    </location>
</feature>
<feature type="compositionally biased region" description="Low complexity" evidence="8">
    <location>
        <begin position="65"/>
        <end position="76"/>
    </location>
</feature>
<feature type="compositionally biased region" description="Basic residues" evidence="8">
    <location>
        <begin position="164"/>
        <end position="186"/>
    </location>
</feature>
<keyword evidence="4 7" id="KW-0863">Zinc-finger</keyword>
<dbReference type="FunFam" id="3.30.160.60:FF:000110">
    <property type="entry name" value="Zinc finger protein-like"/>
    <property type="match status" value="1"/>
</dbReference>
<dbReference type="SMART" id="SM00355">
    <property type="entry name" value="ZnF_C2H2"/>
    <property type="match status" value="2"/>
</dbReference>
<dbReference type="PANTHER" id="PTHR24388:SF54">
    <property type="entry name" value="PROTEIN ESCARGOT"/>
    <property type="match status" value="1"/>
</dbReference>
<dbReference type="GO" id="GO:0008270">
    <property type="term" value="F:zinc ion binding"/>
    <property type="evidence" value="ECO:0007669"/>
    <property type="project" value="UniProtKB-KW"/>
</dbReference>
<reference evidence="10 11" key="1">
    <citation type="submission" date="2016-07" db="EMBL/GenBank/DDBJ databases">
        <title>Pervasive Adenine N6-methylation of Active Genes in Fungi.</title>
        <authorList>
            <consortium name="DOE Joint Genome Institute"/>
            <person name="Mondo S.J."/>
            <person name="Dannebaum R.O."/>
            <person name="Kuo R.C."/>
            <person name="Labutti K."/>
            <person name="Haridas S."/>
            <person name="Kuo A."/>
            <person name="Salamov A."/>
            <person name="Ahrendt S.R."/>
            <person name="Lipzen A."/>
            <person name="Sullivan W."/>
            <person name="Andreopoulos W.B."/>
            <person name="Clum A."/>
            <person name="Lindquist E."/>
            <person name="Daum C."/>
            <person name="Ramamoorthy G.K."/>
            <person name="Gryganskyi A."/>
            <person name="Culley D."/>
            <person name="Magnuson J.K."/>
            <person name="James T.Y."/>
            <person name="O'Malley M.A."/>
            <person name="Stajich J.E."/>
            <person name="Spatafora J.W."/>
            <person name="Visel A."/>
            <person name="Grigoriev I.V."/>
        </authorList>
    </citation>
    <scope>NUCLEOTIDE SEQUENCE [LARGE SCALE GENOMIC DNA]</scope>
    <source>
        <strain evidence="10 11">NRRL 2496</strain>
    </source>
</reference>
<dbReference type="Proteomes" id="UP000242180">
    <property type="component" value="Unassembled WGS sequence"/>
</dbReference>
<dbReference type="InterPro" id="IPR013087">
    <property type="entry name" value="Znf_C2H2_type"/>
</dbReference>
<feature type="region of interest" description="Disordered" evidence="8">
    <location>
        <begin position="149"/>
        <end position="190"/>
    </location>
</feature>
<dbReference type="InterPro" id="IPR050527">
    <property type="entry name" value="Snail/Krueppel_Znf"/>
</dbReference>
<keyword evidence="3" id="KW-0677">Repeat</keyword>
<dbReference type="AlphaFoldDB" id="A0A1X2HFS7"/>
<dbReference type="PANTHER" id="PTHR24388">
    <property type="entry name" value="ZINC FINGER PROTEIN"/>
    <property type="match status" value="1"/>
</dbReference>
<evidence type="ECO:0000313" key="10">
    <source>
        <dbReference type="EMBL" id="ORY97306.1"/>
    </source>
</evidence>
<keyword evidence="6" id="KW-0539">Nucleus</keyword>
<keyword evidence="2" id="KW-0479">Metal-binding</keyword>
<dbReference type="STRING" id="13706.A0A1X2HFS7"/>
<evidence type="ECO:0000256" key="5">
    <source>
        <dbReference type="ARBA" id="ARBA00022833"/>
    </source>
</evidence>
<dbReference type="GO" id="GO:0005634">
    <property type="term" value="C:nucleus"/>
    <property type="evidence" value="ECO:0007669"/>
    <property type="project" value="UniProtKB-SubCell"/>
</dbReference>
<gene>
    <name evidence="10" type="ORF">BCR43DRAFT_489563</name>
</gene>
<dbReference type="GO" id="GO:0000978">
    <property type="term" value="F:RNA polymerase II cis-regulatory region sequence-specific DNA binding"/>
    <property type="evidence" value="ECO:0007669"/>
    <property type="project" value="TreeGrafter"/>
</dbReference>
<comment type="subcellular location">
    <subcellularLocation>
        <location evidence="1">Nucleus</location>
    </subcellularLocation>
</comment>
<proteinExistence type="predicted"/>
<keyword evidence="11" id="KW-1185">Reference proteome</keyword>
<evidence type="ECO:0000256" key="2">
    <source>
        <dbReference type="ARBA" id="ARBA00022723"/>
    </source>
</evidence>
<protein>
    <recommendedName>
        <fullName evidence="9">C2H2-type domain-containing protein</fullName>
    </recommendedName>
</protein>
<dbReference type="SUPFAM" id="SSF57667">
    <property type="entry name" value="beta-beta-alpha zinc fingers"/>
    <property type="match status" value="1"/>
</dbReference>
<comment type="caution">
    <text evidence="10">The sequence shown here is derived from an EMBL/GenBank/DDBJ whole genome shotgun (WGS) entry which is preliminary data.</text>
</comment>
<dbReference type="EMBL" id="MCGN01000004">
    <property type="protein sequence ID" value="ORY97306.1"/>
    <property type="molecule type" value="Genomic_DNA"/>
</dbReference>
<evidence type="ECO:0000256" key="4">
    <source>
        <dbReference type="ARBA" id="ARBA00022771"/>
    </source>
</evidence>
<dbReference type="Gene3D" id="3.30.160.60">
    <property type="entry name" value="Classic Zinc Finger"/>
    <property type="match status" value="1"/>
</dbReference>
<evidence type="ECO:0000256" key="7">
    <source>
        <dbReference type="PROSITE-ProRule" id="PRU00042"/>
    </source>
</evidence>
<dbReference type="InParanoid" id="A0A1X2HFS7"/>
<keyword evidence="5" id="KW-0862">Zinc</keyword>
<feature type="region of interest" description="Disordered" evidence="8">
    <location>
        <begin position="1"/>
        <end position="20"/>
    </location>
</feature>
<name>A0A1X2HFS7_SYNRA</name>
<dbReference type="PROSITE" id="PS00028">
    <property type="entry name" value="ZINC_FINGER_C2H2_1"/>
    <property type="match status" value="1"/>
</dbReference>
<evidence type="ECO:0000313" key="11">
    <source>
        <dbReference type="Proteomes" id="UP000242180"/>
    </source>
</evidence>
<sequence>MMDPMSLSFSPSYQGVSPLSTSDDSFCFSPFSAQTDALSECQDEQAWLAASSFQPDFTLDGLLNTTPSPRTTPSSPWIGTPSEPRQQTQQQQVLANEGSLLFAPPPPQSVAPHAPAYDAYELSPPNVFVQEPHADQPQPIHYGYPQQYEQNKQQGQQQQQLAVARRRRATTTSSKIHRCPHCKHTSNRANNMKEHILTHDPHREKKFACNLCGKRFARKHDMKRHARSPHTSLTSAL</sequence>
<feature type="domain" description="C2H2-type" evidence="9">
    <location>
        <begin position="207"/>
        <end position="235"/>
    </location>
</feature>
<evidence type="ECO:0000256" key="6">
    <source>
        <dbReference type="ARBA" id="ARBA00023242"/>
    </source>
</evidence>
<evidence type="ECO:0000256" key="1">
    <source>
        <dbReference type="ARBA" id="ARBA00004123"/>
    </source>
</evidence>
<evidence type="ECO:0000256" key="8">
    <source>
        <dbReference type="SAM" id="MobiDB-lite"/>
    </source>
</evidence>
<evidence type="ECO:0000259" key="9">
    <source>
        <dbReference type="PROSITE" id="PS50157"/>
    </source>
</evidence>
<accession>A0A1X2HFS7</accession>
<dbReference type="OrthoDB" id="8117402at2759"/>
<evidence type="ECO:0000256" key="3">
    <source>
        <dbReference type="ARBA" id="ARBA00022737"/>
    </source>
</evidence>
<feature type="compositionally biased region" description="Polar residues" evidence="8">
    <location>
        <begin position="7"/>
        <end position="20"/>
    </location>
</feature>
<dbReference type="Pfam" id="PF00096">
    <property type="entry name" value="zf-C2H2"/>
    <property type="match status" value="1"/>
</dbReference>
<dbReference type="PROSITE" id="PS50157">
    <property type="entry name" value="ZINC_FINGER_C2H2_2"/>
    <property type="match status" value="1"/>
</dbReference>